<keyword evidence="7 8" id="KW-0067">ATP-binding</keyword>
<evidence type="ECO:0000256" key="5">
    <source>
        <dbReference type="ARBA" id="ARBA00022741"/>
    </source>
</evidence>
<protein>
    <recommendedName>
        <fullName evidence="2">non-specific serine/threonine protein kinase</fullName>
        <ecNumber evidence="2">2.7.11.1</ecNumber>
    </recommendedName>
</protein>
<dbReference type="SUPFAM" id="SSF56112">
    <property type="entry name" value="Protein kinase-like (PK-like)"/>
    <property type="match status" value="1"/>
</dbReference>
<keyword evidence="6 11" id="KW-0418">Kinase</keyword>
<feature type="domain" description="Protein kinase" evidence="10">
    <location>
        <begin position="157"/>
        <end position="261"/>
    </location>
</feature>
<proteinExistence type="predicted"/>
<dbReference type="Gene3D" id="3.30.200.20">
    <property type="entry name" value="Phosphorylase Kinase, domain 1"/>
    <property type="match status" value="1"/>
</dbReference>
<evidence type="ECO:0000256" key="1">
    <source>
        <dbReference type="ARBA" id="ARBA00004236"/>
    </source>
</evidence>
<feature type="binding site" evidence="8">
    <location>
        <position position="195"/>
    </location>
    <ligand>
        <name>ATP</name>
        <dbReference type="ChEBI" id="CHEBI:30616"/>
    </ligand>
</feature>
<evidence type="ECO:0000256" key="7">
    <source>
        <dbReference type="ARBA" id="ARBA00022840"/>
    </source>
</evidence>
<evidence type="ECO:0000256" key="6">
    <source>
        <dbReference type="ARBA" id="ARBA00022777"/>
    </source>
</evidence>
<evidence type="ECO:0000313" key="12">
    <source>
        <dbReference type="Proteomes" id="UP000288805"/>
    </source>
</evidence>
<dbReference type="Proteomes" id="UP000288805">
    <property type="component" value="Unassembled WGS sequence"/>
</dbReference>
<dbReference type="GO" id="GO:0004674">
    <property type="term" value="F:protein serine/threonine kinase activity"/>
    <property type="evidence" value="ECO:0007669"/>
    <property type="project" value="UniProtKB-EC"/>
</dbReference>
<dbReference type="AlphaFoldDB" id="A0A438HD94"/>
<dbReference type="InterPro" id="IPR050823">
    <property type="entry name" value="Plant_Ser_Thr_Prot_Kinase"/>
</dbReference>
<organism evidence="11 12">
    <name type="scientific">Vitis vinifera</name>
    <name type="common">Grape</name>
    <dbReference type="NCBI Taxonomy" id="29760"/>
    <lineage>
        <taxon>Eukaryota</taxon>
        <taxon>Viridiplantae</taxon>
        <taxon>Streptophyta</taxon>
        <taxon>Embryophyta</taxon>
        <taxon>Tracheophyta</taxon>
        <taxon>Spermatophyta</taxon>
        <taxon>Magnoliopsida</taxon>
        <taxon>eudicotyledons</taxon>
        <taxon>Gunneridae</taxon>
        <taxon>Pentapetalae</taxon>
        <taxon>rosids</taxon>
        <taxon>Vitales</taxon>
        <taxon>Vitaceae</taxon>
        <taxon>Viteae</taxon>
        <taxon>Vitis</taxon>
    </lineage>
</organism>
<feature type="region of interest" description="Disordered" evidence="9">
    <location>
        <begin position="100"/>
        <end position="132"/>
    </location>
</feature>
<dbReference type="InterPro" id="IPR000719">
    <property type="entry name" value="Prot_kinase_dom"/>
</dbReference>
<evidence type="ECO:0000256" key="4">
    <source>
        <dbReference type="ARBA" id="ARBA00022679"/>
    </source>
</evidence>
<evidence type="ECO:0000256" key="2">
    <source>
        <dbReference type="ARBA" id="ARBA00012513"/>
    </source>
</evidence>
<keyword evidence="3" id="KW-0472">Membrane</keyword>
<keyword evidence="4" id="KW-0808">Transferase</keyword>
<dbReference type="EMBL" id="QGNW01000240">
    <property type="protein sequence ID" value="RVW82430.1"/>
    <property type="molecule type" value="Genomic_DNA"/>
</dbReference>
<evidence type="ECO:0000256" key="9">
    <source>
        <dbReference type="SAM" id="MobiDB-lite"/>
    </source>
</evidence>
<dbReference type="InterPro" id="IPR017441">
    <property type="entry name" value="Protein_kinase_ATP_BS"/>
</dbReference>
<evidence type="ECO:0000256" key="8">
    <source>
        <dbReference type="PROSITE-ProRule" id="PRU10141"/>
    </source>
</evidence>
<evidence type="ECO:0000313" key="11">
    <source>
        <dbReference type="EMBL" id="RVW82430.1"/>
    </source>
</evidence>
<keyword evidence="3" id="KW-1003">Cell membrane</keyword>
<dbReference type="InterPro" id="IPR001245">
    <property type="entry name" value="Ser-Thr/Tyr_kinase_cat_dom"/>
</dbReference>
<dbReference type="GO" id="GO:0005524">
    <property type="term" value="F:ATP binding"/>
    <property type="evidence" value="ECO:0007669"/>
    <property type="project" value="UniProtKB-UniRule"/>
</dbReference>
<dbReference type="InterPro" id="IPR011009">
    <property type="entry name" value="Kinase-like_dom_sf"/>
</dbReference>
<dbReference type="PANTHER" id="PTHR45621">
    <property type="entry name" value="OS01G0588500 PROTEIN-RELATED"/>
    <property type="match status" value="1"/>
</dbReference>
<dbReference type="PROSITE" id="PS50011">
    <property type="entry name" value="PROTEIN_KINASE_DOM"/>
    <property type="match status" value="1"/>
</dbReference>
<comment type="caution">
    <text evidence="11">The sequence shown here is derived from an EMBL/GenBank/DDBJ whole genome shotgun (WGS) entry which is preliminary data.</text>
</comment>
<dbReference type="FunFam" id="3.30.200.20:FF:000228">
    <property type="entry name" value="Serine/threonine-protein kinase BIK1"/>
    <property type="match status" value="1"/>
</dbReference>
<dbReference type="Pfam" id="PF07714">
    <property type="entry name" value="PK_Tyr_Ser-Thr"/>
    <property type="match status" value="1"/>
</dbReference>
<name>A0A438HD94_VITVI</name>
<comment type="subcellular location">
    <subcellularLocation>
        <location evidence="1">Cell membrane</location>
    </subcellularLocation>
</comment>
<dbReference type="PROSITE" id="PS00107">
    <property type="entry name" value="PROTEIN_KINASE_ATP"/>
    <property type="match status" value="1"/>
</dbReference>
<feature type="compositionally biased region" description="Low complexity" evidence="9">
    <location>
        <begin position="116"/>
        <end position="130"/>
    </location>
</feature>
<evidence type="ECO:0000256" key="3">
    <source>
        <dbReference type="ARBA" id="ARBA00022475"/>
    </source>
</evidence>
<dbReference type="EC" id="2.7.11.1" evidence="2"/>
<accession>A0A438HD94</accession>
<keyword evidence="5 8" id="KW-0547">Nucleotide-binding</keyword>
<evidence type="ECO:0000259" key="10">
    <source>
        <dbReference type="PROSITE" id="PS50011"/>
    </source>
</evidence>
<sequence>MGLGGNDVKVESWEVGKSKGRKKKDGGEEETGCCWVKLRFMASCISSRSKVDSSISGTSTHYGKFYFLLCGGGKWGLDELGVCGARLPLKILQSIPLENRSTNDTSRDQPVAPVVSSTTTSNAESNSSTSKLEEELKVASRLRKFSFNDLKMATRNFRPESLLGEGGFGCVFKGWIEENGTAPVKPGTGLTVAVKTLNHDGLQGHKEWLAEVNFLGDLIHPNLVKLIGYCIEDDQRLLVYEFMPRGSLENHLFRSMYLSFC</sequence>
<gene>
    <name evidence="11" type="primary">PIX7_3</name>
    <name evidence="11" type="ORF">CK203_048982</name>
</gene>
<reference evidence="11 12" key="1">
    <citation type="journal article" date="2018" name="PLoS Genet.">
        <title>Population sequencing reveals clonal diversity and ancestral inbreeding in the grapevine cultivar Chardonnay.</title>
        <authorList>
            <person name="Roach M.J."/>
            <person name="Johnson D.L."/>
            <person name="Bohlmann J."/>
            <person name="van Vuuren H.J."/>
            <person name="Jones S.J."/>
            <person name="Pretorius I.S."/>
            <person name="Schmidt S.A."/>
            <person name="Borneman A.R."/>
        </authorList>
    </citation>
    <scope>NUCLEOTIDE SEQUENCE [LARGE SCALE GENOMIC DNA]</scope>
    <source>
        <strain evidence="12">cv. Chardonnay</strain>
        <tissue evidence="11">Leaf</tissue>
    </source>
</reference>
<dbReference type="GO" id="GO:0005886">
    <property type="term" value="C:plasma membrane"/>
    <property type="evidence" value="ECO:0007669"/>
    <property type="project" value="UniProtKB-SubCell"/>
</dbReference>